<proteinExistence type="inferred from homology"/>
<evidence type="ECO:0000256" key="1">
    <source>
        <dbReference type="ARBA" id="ARBA00009437"/>
    </source>
</evidence>
<dbReference type="InterPro" id="IPR050389">
    <property type="entry name" value="LysR-type_TF"/>
</dbReference>
<dbReference type="Gene3D" id="1.10.10.10">
    <property type="entry name" value="Winged helix-like DNA-binding domain superfamily/Winged helix DNA-binding domain"/>
    <property type="match status" value="1"/>
</dbReference>
<dbReference type="AlphaFoldDB" id="A0A1Q8ZSD8"/>
<dbReference type="PANTHER" id="PTHR30118:SF6">
    <property type="entry name" value="HTH-TYPE TRANSCRIPTIONAL REGULATOR LEUO"/>
    <property type="match status" value="1"/>
</dbReference>
<evidence type="ECO:0000256" key="6">
    <source>
        <dbReference type="ARBA" id="ARBA00023159"/>
    </source>
</evidence>
<dbReference type="GO" id="GO:0003700">
    <property type="term" value="F:DNA-binding transcription factor activity"/>
    <property type="evidence" value="ECO:0007669"/>
    <property type="project" value="InterPro"/>
</dbReference>
<dbReference type="InterPro" id="IPR005119">
    <property type="entry name" value="LysR_subst-bd"/>
</dbReference>
<dbReference type="InterPro" id="IPR000847">
    <property type="entry name" value="LysR_HTH_N"/>
</dbReference>
<dbReference type="Pfam" id="PF03466">
    <property type="entry name" value="LysR_substrate"/>
    <property type="match status" value="1"/>
</dbReference>
<accession>A0A1Q8ZSD8</accession>
<gene>
    <name evidence="9" type="ORF">BJF95_05315</name>
</gene>
<keyword evidence="2" id="KW-0536">Nodulation</keyword>
<dbReference type="EMBL" id="MKIM01000026">
    <property type="protein sequence ID" value="OLP44997.1"/>
    <property type="molecule type" value="Genomic_DNA"/>
</dbReference>
<comment type="similarity">
    <text evidence="1">Belongs to the LysR transcriptional regulatory family.</text>
</comment>
<dbReference type="InterPro" id="IPR036388">
    <property type="entry name" value="WH-like_DNA-bd_sf"/>
</dbReference>
<protein>
    <recommendedName>
        <fullName evidence="8">HTH lysR-type domain-containing protein</fullName>
    </recommendedName>
</protein>
<dbReference type="RefSeq" id="WP_075639497.1">
    <property type="nucleotide sequence ID" value="NZ_MKIM01000026.1"/>
</dbReference>
<evidence type="ECO:0000256" key="2">
    <source>
        <dbReference type="ARBA" id="ARBA00022458"/>
    </source>
</evidence>
<dbReference type="Proteomes" id="UP000186894">
    <property type="component" value="Unassembled WGS sequence"/>
</dbReference>
<evidence type="ECO:0000256" key="3">
    <source>
        <dbReference type="ARBA" id="ARBA00022491"/>
    </source>
</evidence>
<keyword evidence="7" id="KW-0804">Transcription</keyword>
<keyword evidence="5" id="KW-0238">DNA-binding</keyword>
<keyword evidence="4" id="KW-0805">Transcription regulation</keyword>
<dbReference type="PROSITE" id="PS50931">
    <property type="entry name" value="HTH_LYSR"/>
    <property type="match status" value="1"/>
</dbReference>
<keyword evidence="10" id="KW-1185">Reference proteome</keyword>
<evidence type="ECO:0000256" key="5">
    <source>
        <dbReference type="ARBA" id="ARBA00023125"/>
    </source>
</evidence>
<evidence type="ECO:0000313" key="9">
    <source>
        <dbReference type="EMBL" id="OLP44997.1"/>
    </source>
</evidence>
<evidence type="ECO:0000256" key="4">
    <source>
        <dbReference type="ARBA" id="ARBA00023015"/>
    </source>
</evidence>
<name>A0A1Q8ZSD8_9HYPH</name>
<dbReference type="InterPro" id="IPR036390">
    <property type="entry name" value="WH_DNA-bd_sf"/>
</dbReference>
<evidence type="ECO:0000256" key="7">
    <source>
        <dbReference type="ARBA" id="ARBA00023163"/>
    </source>
</evidence>
<keyword evidence="6" id="KW-0010">Activator</keyword>
<dbReference type="Gene3D" id="3.40.190.10">
    <property type="entry name" value="Periplasmic binding protein-like II"/>
    <property type="match status" value="2"/>
</dbReference>
<dbReference type="OrthoDB" id="8339333at2"/>
<dbReference type="Pfam" id="PF00126">
    <property type="entry name" value="HTH_1"/>
    <property type="match status" value="1"/>
</dbReference>
<comment type="caution">
    <text evidence="9">The sequence shown here is derived from an EMBL/GenBank/DDBJ whole genome shotgun (WGS) entry which is preliminary data.</text>
</comment>
<dbReference type="GO" id="GO:0003677">
    <property type="term" value="F:DNA binding"/>
    <property type="evidence" value="ECO:0007669"/>
    <property type="project" value="UniProtKB-KW"/>
</dbReference>
<keyword evidence="3" id="KW-0678">Repressor</keyword>
<dbReference type="STRING" id="1867956.BJF95_05315"/>
<organism evidence="9 10">
    <name type="scientific">Rhizobium oryziradicis</name>
    <dbReference type="NCBI Taxonomy" id="1867956"/>
    <lineage>
        <taxon>Bacteria</taxon>
        <taxon>Pseudomonadati</taxon>
        <taxon>Pseudomonadota</taxon>
        <taxon>Alphaproteobacteria</taxon>
        <taxon>Hyphomicrobiales</taxon>
        <taxon>Rhizobiaceae</taxon>
        <taxon>Rhizobium/Agrobacterium group</taxon>
        <taxon>Rhizobium</taxon>
    </lineage>
</organism>
<sequence length="313" mass="34852">MRFKNLDLNLLAALDTLIRVRNVSRAAEEMFITQSAMSNALGRLRDYFDDPLLIQVGRSMELSPLAASLEQAVRDIIVRIEAAVVSTPSFSPEVSNRSFSFIVSDYTVLTIMPPFLQRLEKMAPAIQIEFKPQQNHPHLLLERGEADLLIAPEVFCSTNHPMEPLLEDRLCCVVDADGPFSTGVISQADFLSAGHIVMQPPNGGDSFAQRAFDHLGIKLRIEVTTYFFTSLPLLVRGSRRIGLVQQSLAHVLSKIDGIKIVEPPYPLPALRQSLQWHSYRTRDPALSWIREQIHETVRAIADGSAVQSPASVT</sequence>
<dbReference type="SUPFAM" id="SSF53850">
    <property type="entry name" value="Periplasmic binding protein-like II"/>
    <property type="match status" value="1"/>
</dbReference>
<reference evidence="9 10" key="1">
    <citation type="submission" date="2016-09" db="EMBL/GenBank/DDBJ databases">
        <title>Rhizobium oryziradicis sp. nov., isolated from the root of rice.</title>
        <authorList>
            <person name="Zhao J."/>
            <person name="Zhang X."/>
        </authorList>
    </citation>
    <scope>NUCLEOTIDE SEQUENCE [LARGE SCALE GENOMIC DNA]</scope>
    <source>
        <strain evidence="9 10">N19</strain>
    </source>
</reference>
<evidence type="ECO:0000259" key="8">
    <source>
        <dbReference type="PROSITE" id="PS50931"/>
    </source>
</evidence>
<dbReference type="SUPFAM" id="SSF46785">
    <property type="entry name" value="Winged helix' DNA-binding domain"/>
    <property type="match status" value="1"/>
</dbReference>
<evidence type="ECO:0000313" key="10">
    <source>
        <dbReference type="Proteomes" id="UP000186894"/>
    </source>
</evidence>
<feature type="domain" description="HTH lysR-type" evidence="8">
    <location>
        <begin position="6"/>
        <end position="63"/>
    </location>
</feature>
<dbReference type="PANTHER" id="PTHR30118">
    <property type="entry name" value="HTH-TYPE TRANSCRIPTIONAL REGULATOR LEUO-RELATED"/>
    <property type="match status" value="1"/>
</dbReference>